<keyword evidence="3" id="KW-0732">Signal</keyword>
<keyword evidence="2" id="KW-1133">Transmembrane helix</keyword>
<reference evidence="4" key="1">
    <citation type="submission" date="2022-01" db="EMBL/GenBank/DDBJ databases">
        <authorList>
            <person name="King R."/>
        </authorList>
    </citation>
    <scope>NUCLEOTIDE SEQUENCE</scope>
</reference>
<evidence type="ECO:0000313" key="4">
    <source>
        <dbReference type="EMBL" id="CAH1129046.1"/>
    </source>
</evidence>
<evidence type="ECO:0000256" key="1">
    <source>
        <dbReference type="SAM" id="MobiDB-lite"/>
    </source>
</evidence>
<feature type="region of interest" description="Disordered" evidence="1">
    <location>
        <begin position="285"/>
        <end position="349"/>
    </location>
</feature>
<sequence length="349" mass="39922">MYEGKLRCSLIMVLTLATLSTTDETTQRFLENAVRNLKHLRQLQTGENTENPTVRRNYQYAESVPPLSLTKGELTDLYQQAVAKGETIKLDTGEHEYVNAVVHHLDNEPSPHEDLSPHEAGPSEDAGYYYYYYPIKSFLDEITSQPSEEHSHNVTIQTADGHKKEVKPMEPILMAISGFLGMAAMFVLSMMVLPKFGGKPTKVINDIKKKEKLDDFARLAMNAIEGHCAERFACELTKTARSFDVEDNRFYKLLKRVAPGTFGRYMNNSGKYADKQLQCTAIPCTKRKPNYNNNKNHNNQNRNHKNNQNNSNNKKGHNYNTNQKNNKNKKNPNNNNENKQFTRYQSHSV</sequence>
<accession>A0A9P0GK34</accession>
<feature type="chain" id="PRO_5040227607" evidence="3">
    <location>
        <begin position="23"/>
        <end position="349"/>
    </location>
</feature>
<evidence type="ECO:0000256" key="3">
    <source>
        <dbReference type="SAM" id="SignalP"/>
    </source>
</evidence>
<feature type="compositionally biased region" description="Low complexity" evidence="1">
    <location>
        <begin position="290"/>
        <end position="339"/>
    </location>
</feature>
<dbReference type="Proteomes" id="UP001152799">
    <property type="component" value="Chromosome 4"/>
</dbReference>
<evidence type="ECO:0000256" key="2">
    <source>
        <dbReference type="SAM" id="Phobius"/>
    </source>
</evidence>
<evidence type="ECO:0000313" key="5">
    <source>
        <dbReference type="Proteomes" id="UP001152799"/>
    </source>
</evidence>
<gene>
    <name evidence="4" type="ORF">CEUTPL_LOCUS7759</name>
</gene>
<feature type="transmembrane region" description="Helical" evidence="2">
    <location>
        <begin position="172"/>
        <end position="193"/>
    </location>
</feature>
<dbReference type="EMBL" id="OU892280">
    <property type="protein sequence ID" value="CAH1129046.1"/>
    <property type="molecule type" value="Genomic_DNA"/>
</dbReference>
<dbReference type="OrthoDB" id="6380108at2759"/>
<feature type="signal peptide" evidence="3">
    <location>
        <begin position="1"/>
        <end position="22"/>
    </location>
</feature>
<proteinExistence type="predicted"/>
<organism evidence="4 5">
    <name type="scientific">Ceutorhynchus assimilis</name>
    <name type="common">cabbage seed weevil</name>
    <dbReference type="NCBI Taxonomy" id="467358"/>
    <lineage>
        <taxon>Eukaryota</taxon>
        <taxon>Metazoa</taxon>
        <taxon>Ecdysozoa</taxon>
        <taxon>Arthropoda</taxon>
        <taxon>Hexapoda</taxon>
        <taxon>Insecta</taxon>
        <taxon>Pterygota</taxon>
        <taxon>Neoptera</taxon>
        <taxon>Endopterygota</taxon>
        <taxon>Coleoptera</taxon>
        <taxon>Polyphaga</taxon>
        <taxon>Cucujiformia</taxon>
        <taxon>Curculionidae</taxon>
        <taxon>Ceutorhynchinae</taxon>
        <taxon>Ceutorhynchus</taxon>
    </lineage>
</organism>
<protein>
    <submittedName>
        <fullName evidence="4">Uncharacterized protein</fullName>
    </submittedName>
</protein>
<keyword evidence="2" id="KW-0812">Transmembrane</keyword>
<name>A0A9P0GK34_9CUCU</name>
<dbReference type="AlphaFoldDB" id="A0A9P0GK34"/>
<keyword evidence="2" id="KW-0472">Membrane</keyword>
<keyword evidence="5" id="KW-1185">Reference proteome</keyword>